<dbReference type="AlphaFoldDB" id="A0A183EXD9"/>
<dbReference type="WBParaSite" id="GPUH_0002566001-mRNA-1">
    <property type="protein sequence ID" value="GPUH_0002566001-mRNA-1"/>
    <property type="gene ID" value="GPUH_0002566001"/>
</dbReference>
<dbReference type="Proteomes" id="UP000271098">
    <property type="component" value="Unassembled WGS sequence"/>
</dbReference>
<dbReference type="EMBL" id="UYRT01106039">
    <property type="protein sequence ID" value="VDN44446.1"/>
    <property type="molecule type" value="Genomic_DNA"/>
</dbReference>
<proteinExistence type="predicted"/>
<evidence type="ECO:0000313" key="2">
    <source>
        <dbReference type="EMBL" id="VDN44446.1"/>
    </source>
</evidence>
<sequence length="98" mass="11645">MKEHFFRLCHFAGIVETIETLRVDELPALGRHHWEGDEILHFIHAVLMRIQSELQKVPELTEIVVEYCPTTRKITFRETDITNDHFFLPNEFIEHFAA</sequence>
<evidence type="ECO:0000313" key="4">
    <source>
        <dbReference type="WBParaSite" id="GPUH_0002566001-mRNA-1"/>
    </source>
</evidence>
<protein>
    <submittedName>
        <fullName evidence="4">Autophagy-related protein 101</fullName>
    </submittedName>
</protein>
<gene>
    <name evidence="2" type="ORF">GPUH_LOCUS25631</name>
</gene>
<feature type="domain" description="RAI1-like" evidence="1">
    <location>
        <begin position="12"/>
        <end position="92"/>
    </location>
</feature>
<evidence type="ECO:0000313" key="3">
    <source>
        <dbReference type="Proteomes" id="UP000271098"/>
    </source>
</evidence>
<dbReference type="OrthoDB" id="6351607at2759"/>
<reference evidence="2 3" key="2">
    <citation type="submission" date="2018-11" db="EMBL/GenBank/DDBJ databases">
        <authorList>
            <consortium name="Pathogen Informatics"/>
        </authorList>
    </citation>
    <scope>NUCLEOTIDE SEQUENCE [LARGE SCALE GENOMIC DNA]</scope>
</reference>
<accession>A0A183EXD9</accession>
<organism evidence="4">
    <name type="scientific">Gongylonema pulchrum</name>
    <dbReference type="NCBI Taxonomy" id="637853"/>
    <lineage>
        <taxon>Eukaryota</taxon>
        <taxon>Metazoa</taxon>
        <taxon>Ecdysozoa</taxon>
        <taxon>Nematoda</taxon>
        <taxon>Chromadorea</taxon>
        <taxon>Rhabditida</taxon>
        <taxon>Spirurina</taxon>
        <taxon>Spiruromorpha</taxon>
        <taxon>Spiruroidea</taxon>
        <taxon>Gongylonematidae</taxon>
        <taxon>Gongylonema</taxon>
    </lineage>
</organism>
<name>A0A183EXD9_9BILA</name>
<evidence type="ECO:0000259" key="1">
    <source>
        <dbReference type="Pfam" id="PF08652"/>
    </source>
</evidence>
<reference evidence="4" key="1">
    <citation type="submission" date="2016-06" db="UniProtKB">
        <authorList>
            <consortium name="WormBaseParasite"/>
        </authorList>
    </citation>
    <scope>IDENTIFICATION</scope>
</reference>
<keyword evidence="3" id="KW-1185">Reference proteome</keyword>
<dbReference type="Pfam" id="PF08652">
    <property type="entry name" value="RAI1"/>
    <property type="match status" value="1"/>
</dbReference>
<dbReference type="InterPro" id="IPR013961">
    <property type="entry name" value="RAI1"/>
</dbReference>